<comment type="caution">
    <text evidence="1">The sequence shown here is derived from an EMBL/GenBank/DDBJ whole genome shotgun (WGS) entry which is preliminary data.</text>
</comment>
<organism evidence="1 2">
    <name type="scientific">Smallanthus sonchifolius</name>
    <dbReference type="NCBI Taxonomy" id="185202"/>
    <lineage>
        <taxon>Eukaryota</taxon>
        <taxon>Viridiplantae</taxon>
        <taxon>Streptophyta</taxon>
        <taxon>Embryophyta</taxon>
        <taxon>Tracheophyta</taxon>
        <taxon>Spermatophyta</taxon>
        <taxon>Magnoliopsida</taxon>
        <taxon>eudicotyledons</taxon>
        <taxon>Gunneridae</taxon>
        <taxon>Pentapetalae</taxon>
        <taxon>asterids</taxon>
        <taxon>campanulids</taxon>
        <taxon>Asterales</taxon>
        <taxon>Asteraceae</taxon>
        <taxon>Asteroideae</taxon>
        <taxon>Heliantheae alliance</taxon>
        <taxon>Millerieae</taxon>
        <taxon>Smallanthus</taxon>
    </lineage>
</organism>
<reference evidence="1 2" key="2">
    <citation type="journal article" date="2022" name="Mol. Ecol. Resour.">
        <title>The genomes of chicory, endive, great burdock and yacon provide insights into Asteraceae paleo-polyploidization history and plant inulin production.</title>
        <authorList>
            <person name="Fan W."/>
            <person name="Wang S."/>
            <person name="Wang H."/>
            <person name="Wang A."/>
            <person name="Jiang F."/>
            <person name="Liu H."/>
            <person name="Zhao H."/>
            <person name="Xu D."/>
            <person name="Zhang Y."/>
        </authorList>
    </citation>
    <scope>NUCLEOTIDE SEQUENCE [LARGE SCALE GENOMIC DNA]</scope>
    <source>
        <strain evidence="2">cv. Yunnan</strain>
        <tissue evidence="1">Leaves</tissue>
    </source>
</reference>
<keyword evidence="2" id="KW-1185">Reference proteome</keyword>
<dbReference type="Proteomes" id="UP001056120">
    <property type="component" value="Linkage Group LG28"/>
</dbReference>
<gene>
    <name evidence="1" type="ORF">L1987_84268</name>
</gene>
<reference evidence="2" key="1">
    <citation type="journal article" date="2022" name="Mol. Ecol. Resour.">
        <title>The genomes of chicory, endive, great burdock and yacon provide insights into Asteraceae palaeo-polyploidization history and plant inulin production.</title>
        <authorList>
            <person name="Fan W."/>
            <person name="Wang S."/>
            <person name="Wang H."/>
            <person name="Wang A."/>
            <person name="Jiang F."/>
            <person name="Liu H."/>
            <person name="Zhao H."/>
            <person name="Xu D."/>
            <person name="Zhang Y."/>
        </authorList>
    </citation>
    <scope>NUCLEOTIDE SEQUENCE [LARGE SCALE GENOMIC DNA]</scope>
    <source>
        <strain evidence="2">cv. Yunnan</strain>
    </source>
</reference>
<accession>A0ACB8YEF3</accession>
<evidence type="ECO:0000313" key="1">
    <source>
        <dbReference type="EMBL" id="KAI3683753.1"/>
    </source>
</evidence>
<evidence type="ECO:0000313" key="2">
    <source>
        <dbReference type="Proteomes" id="UP001056120"/>
    </source>
</evidence>
<protein>
    <submittedName>
        <fullName evidence="1">Uncharacterized protein</fullName>
    </submittedName>
</protein>
<name>A0ACB8YEF3_9ASTR</name>
<proteinExistence type="predicted"/>
<sequence length="125" mass="14450">MIRRDIQNQNNVADDRIVRSALARTKRAKWVMRVVGVVSILSSSFDTPLAMVSLASCLALNYVINSIRAQISKKIELLKWAKLRDSWIREYFVGGYVVAEWATVTGFREWVLTNPHRIMMIPRDR</sequence>
<dbReference type="EMBL" id="CM042045">
    <property type="protein sequence ID" value="KAI3683753.1"/>
    <property type="molecule type" value="Genomic_DNA"/>
</dbReference>